<keyword evidence="1" id="KW-0175">Coiled coil</keyword>
<evidence type="ECO:0000313" key="3">
    <source>
        <dbReference type="Proteomes" id="UP000183940"/>
    </source>
</evidence>
<reference evidence="2" key="1">
    <citation type="submission" date="2016-10" db="EMBL/GenBank/DDBJ databases">
        <title>CRISPR-Cas defence system in Roseofilum reptotaenium: evidence of a bacteriophage-cyanobacterium arms race in the coral black band disease.</title>
        <authorList>
            <person name="Buerger P."/>
            <person name="Wood-Charlson E.M."/>
            <person name="Weynberg K.D."/>
            <person name="Willis B."/>
            <person name="Van Oppen M.J."/>
        </authorList>
    </citation>
    <scope>NUCLEOTIDE SEQUENCE [LARGE SCALE GENOMIC DNA]</scope>
    <source>
        <strain evidence="2">AO1-A</strain>
    </source>
</reference>
<dbReference type="AlphaFoldDB" id="A0A1L9QC80"/>
<evidence type="ECO:0000313" key="2">
    <source>
        <dbReference type="EMBL" id="OJJ11394.1"/>
    </source>
</evidence>
<name>A0A1L9QC80_9CYAN</name>
<feature type="coiled-coil region" evidence="1">
    <location>
        <begin position="481"/>
        <end position="532"/>
    </location>
</feature>
<comment type="caution">
    <text evidence="2">The sequence shown here is derived from an EMBL/GenBank/DDBJ whole genome shotgun (WGS) entry which is preliminary data.</text>
</comment>
<proteinExistence type="predicted"/>
<gene>
    <name evidence="2" type="ORF">BI308_25815</name>
</gene>
<sequence>MDTYIKQAWSLVNEYFYSNSIDISKQVDHELVRVHLKACQKSTPKGVRITQVRGRLFLRFKTATKSGNSDNSCNEDFTRDGCINALAKALAIFDKLKEIESESEFWKWYESEIKGTVSLENDIITIGDAIEIVKNNYLNGYDKCGRDRSDKRLRTNTLANYHLTYGKHFEKLNPKLRLTGENIISELNRNWGQLIVSTSGSQTLCSKGFRNAYTGVLKLLRDTRLDGELTKVTKHFGVTRIVRKTEEQTIDLETFLDFKSRVLGLNGYKLTTTQYRHLESRKSWMKAICFNLIYGFRCSEFKAIRNLDEPVQLGKRLVKALHDPTNDENIIVIGDGFWVTDTSGKQHYITVKTADRICRPMIHPDYPNLVELLGIKDPKVKFPNKVPSPDTKPDNLKGLYSDAMRGQLSRYISQVGGQGFTQTHALRHLANYHGKLAGLTRDQRALSLGHSGDMNDRYDEHLTADAEIDLLMTPISKEAEITELKQKLQQAKETILFLKKENARLTQAQETIKSLEETILFLKKENARLNELLGGNDNLPRIGS</sequence>
<evidence type="ECO:0000256" key="1">
    <source>
        <dbReference type="SAM" id="Coils"/>
    </source>
</evidence>
<protein>
    <submittedName>
        <fullName evidence="2">Uncharacterized protein</fullName>
    </submittedName>
</protein>
<dbReference type="EMBL" id="MLAW01000110">
    <property type="protein sequence ID" value="OJJ11394.1"/>
    <property type="molecule type" value="Genomic_DNA"/>
</dbReference>
<organism evidence="2 3">
    <name type="scientific">Roseofilum reptotaenium AO1-A</name>
    <dbReference type="NCBI Taxonomy" id="1925591"/>
    <lineage>
        <taxon>Bacteria</taxon>
        <taxon>Bacillati</taxon>
        <taxon>Cyanobacteriota</taxon>
        <taxon>Cyanophyceae</taxon>
        <taxon>Desertifilales</taxon>
        <taxon>Desertifilaceae</taxon>
        <taxon>Roseofilum</taxon>
    </lineage>
</organism>
<dbReference type="Proteomes" id="UP000183940">
    <property type="component" value="Unassembled WGS sequence"/>
</dbReference>
<accession>A0A1L9QC80</accession>
<keyword evidence="3" id="KW-1185">Reference proteome</keyword>